<reference evidence="2 3" key="1">
    <citation type="submission" date="2016-10" db="EMBL/GenBank/DDBJ databases">
        <authorList>
            <person name="Varghese N."/>
            <person name="Submissions S."/>
        </authorList>
    </citation>
    <scope>NUCLEOTIDE SEQUENCE [LARGE SCALE GENOMIC DNA]</scope>
    <source>
        <strain evidence="2 3">DSM 17997</strain>
    </source>
</reference>
<dbReference type="Gene3D" id="1.10.150.280">
    <property type="entry name" value="AF1531-like domain"/>
    <property type="match status" value="1"/>
</dbReference>
<dbReference type="InterPro" id="IPR010994">
    <property type="entry name" value="RuvA_2-like"/>
</dbReference>
<protein>
    <submittedName>
        <fullName evidence="2">Helix-hairpin-helix motif-containing protein</fullName>
    </submittedName>
</protein>
<keyword evidence="1" id="KW-1133">Transmembrane helix</keyword>
<dbReference type="PANTHER" id="PTHR21180">
    <property type="entry name" value="ENDONUCLEASE/EXONUCLEASE/PHOSPHATASE FAMILY DOMAIN-CONTAINING PROTEIN 1"/>
    <property type="match status" value="1"/>
</dbReference>
<evidence type="ECO:0000313" key="2">
    <source>
        <dbReference type="EMBL" id="SDZ42868.1"/>
    </source>
</evidence>
<dbReference type="Gene3D" id="1.10.150.320">
    <property type="entry name" value="Photosystem II 12 kDa extrinsic protein"/>
    <property type="match status" value="1"/>
</dbReference>
<keyword evidence="1" id="KW-0812">Transmembrane</keyword>
<organism evidence="2 3">
    <name type="scientific">Rhodonellum ikkaensis</name>
    <dbReference type="NCBI Taxonomy" id="336829"/>
    <lineage>
        <taxon>Bacteria</taxon>
        <taxon>Pseudomonadati</taxon>
        <taxon>Bacteroidota</taxon>
        <taxon>Cytophagia</taxon>
        <taxon>Cytophagales</taxon>
        <taxon>Cytophagaceae</taxon>
        <taxon>Rhodonellum</taxon>
    </lineage>
</organism>
<proteinExistence type="predicted"/>
<sequence>MLSKINFFLKNYLGFTRRESRGFVFVLPVLFVLYGVPVVYDSIIEKQNAQYYKEYLLALDSLDLEGAGWLQFHSMKDSILKSGTQDSVRKVFTYKSPKSPVLNKLSFSDADSVVLQIVPGIGQTMAGRIVKFRENLGGLHQKEQLLEVYGMMPEVMDRVYEYFEFSPGISKKIKINELDVTELAKHPYINYGTAKVIIAFREQHGRYSSAEDLLKIKIFNEEWLQRLRPYLEF</sequence>
<dbReference type="RefSeq" id="WP_019599211.1">
    <property type="nucleotide sequence ID" value="NZ_FNQC01000014.1"/>
</dbReference>
<dbReference type="InterPro" id="IPR051675">
    <property type="entry name" value="Endo/Exo/Phosphatase_dom_1"/>
</dbReference>
<feature type="transmembrane region" description="Helical" evidence="1">
    <location>
        <begin position="21"/>
        <end position="40"/>
    </location>
</feature>
<keyword evidence="1" id="KW-0472">Membrane</keyword>
<dbReference type="EMBL" id="FNQC01000014">
    <property type="protein sequence ID" value="SDZ42868.1"/>
    <property type="molecule type" value="Genomic_DNA"/>
</dbReference>
<dbReference type="Pfam" id="PF12836">
    <property type="entry name" value="HHH_3"/>
    <property type="match status" value="2"/>
</dbReference>
<dbReference type="SUPFAM" id="SSF47781">
    <property type="entry name" value="RuvA domain 2-like"/>
    <property type="match status" value="2"/>
</dbReference>
<dbReference type="Proteomes" id="UP000199663">
    <property type="component" value="Unassembled WGS sequence"/>
</dbReference>
<dbReference type="PANTHER" id="PTHR21180:SF32">
    <property type="entry name" value="ENDONUCLEASE_EXONUCLEASE_PHOSPHATASE FAMILY DOMAIN-CONTAINING PROTEIN 1"/>
    <property type="match status" value="1"/>
</dbReference>
<gene>
    <name evidence="2" type="ORF">SAMN05444412_11444</name>
</gene>
<accession>A0A1H3SZ09</accession>
<evidence type="ECO:0000313" key="3">
    <source>
        <dbReference type="Proteomes" id="UP000199663"/>
    </source>
</evidence>
<comment type="caution">
    <text evidence="2">The sequence shown here is derived from an EMBL/GenBank/DDBJ whole genome shotgun (WGS) entry which is preliminary data.</text>
</comment>
<name>A0A1H3SZ09_9BACT</name>
<evidence type="ECO:0000256" key="1">
    <source>
        <dbReference type="SAM" id="Phobius"/>
    </source>
</evidence>
<keyword evidence="3" id="KW-1185">Reference proteome</keyword>